<evidence type="ECO:0000313" key="3">
    <source>
        <dbReference type="Proteomes" id="UP000182977"/>
    </source>
</evidence>
<keyword evidence="1" id="KW-0472">Membrane</keyword>
<keyword evidence="1" id="KW-0812">Transmembrane</keyword>
<feature type="transmembrane region" description="Helical" evidence="1">
    <location>
        <begin position="20"/>
        <end position="38"/>
    </location>
</feature>
<organism evidence="2 3">
    <name type="scientific">Jiangella alkaliphila</name>
    <dbReference type="NCBI Taxonomy" id="419479"/>
    <lineage>
        <taxon>Bacteria</taxon>
        <taxon>Bacillati</taxon>
        <taxon>Actinomycetota</taxon>
        <taxon>Actinomycetes</taxon>
        <taxon>Jiangellales</taxon>
        <taxon>Jiangellaceae</taxon>
        <taxon>Jiangella</taxon>
    </lineage>
</organism>
<name>A0A1H2KBL2_9ACTN</name>
<dbReference type="Proteomes" id="UP000182977">
    <property type="component" value="Chromosome I"/>
</dbReference>
<evidence type="ECO:0000256" key="1">
    <source>
        <dbReference type="SAM" id="Phobius"/>
    </source>
</evidence>
<dbReference type="RefSeq" id="WP_267884895.1">
    <property type="nucleotide sequence ID" value="NZ_LBMC01000023.1"/>
</dbReference>
<evidence type="ECO:0000313" key="2">
    <source>
        <dbReference type="EMBL" id="SDU65705.1"/>
    </source>
</evidence>
<gene>
    <name evidence="2" type="ORF">SAMN04488563_3612</name>
</gene>
<reference evidence="3" key="1">
    <citation type="submission" date="2016-10" db="EMBL/GenBank/DDBJ databases">
        <authorList>
            <person name="Varghese N."/>
            <person name="Submissions S."/>
        </authorList>
    </citation>
    <scope>NUCLEOTIDE SEQUENCE [LARGE SCALE GENOMIC DNA]</scope>
    <source>
        <strain evidence="3">DSM 45079</strain>
    </source>
</reference>
<dbReference type="AlphaFoldDB" id="A0A1H2KBL2"/>
<proteinExistence type="predicted"/>
<keyword evidence="1" id="KW-1133">Transmembrane helix</keyword>
<dbReference type="STRING" id="419479.SAMN04488563_3612"/>
<keyword evidence="3" id="KW-1185">Reference proteome</keyword>
<sequence length="44" mass="4916">MRDALREQSSLRIESALMRLAVFAVILAGTWFISWQLAHAISVG</sequence>
<accession>A0A1H2KBL2</accession>
<protein>
    <submittedName>
        <fullName evidence="2">Uncharacterized protein</fullName>
    </submittedName>
</protein>
<dbReference type="EMBL" id="LT629791">
    <property type="protein sequence ID" value="SDU65705.1"/>
    <property type="molecule type" value="Genomic_DNA"/>
</dbReference>